<gene>
    <name evidence="1" type="ORF">DMB85_009485</name>
</gene>
<comment type="caution">
    <text evidence="1">The sequence shown here is derived from an EMBL/GenBank/DDBJ whole genome shotgun (WGS) entry which is preliminary data.</text>
</comment>
<dbReference type="Gene3D" id="3.40.50.2000">
    <property type="entry name" value="Glycogen Phosphorylase B"/>
    <property type="match status" value="1"/>
</dbReference>
<keyword evidence="2" id="KW-1185">Reference proteome</keyword>
<protein>
    <recommendedName>
        <fullName evidence="3">Glycosyltransferase family 1 protein</fullName>
    </recommendedName>
</protein>
<sequence length="324" mass="37473">MKVIFHENQLCYRGTTNAMFHYALENQRVLGNESIIIYEKDNPNNFPQAVELFKKNFAVYSYSHFSEIKKIIKETQSDVLYVINSGKKSDVISDDIKTVVHAVFKNHEPHGDVYAYVSKWLSDEMTSGKAPYVPHMISLPGNESDLRTTLGIPKDAIVFGRHGGADTFDIKFAKNIIKKISRKRKDIFFLFLGTDPFVKSNFFYKYDNIIFLNGTSDPKYISKFINTCDAYLHARTSGETFGIAIGEFSIKNKPIITWGLSDERCHLDILGDKAIIYNNADDLHRIISEFDKEYMKNQDWDCYTKEFNKFSVMEKFDKIFLKNN</sequence>
<dbReference type="RefSeq" id="WP_116237849.1">
    <property type="nucleotide sequence ID" value="NZ_QHJW02000016.1"/>
</dbReference>
<accession>A0A426J8C0</accession>
<organism evidence="1 2">
    <name type="scientific">Pectobacterium aquaticum</name>
    <dbReference type="NCBI Taxonomy" id="2204145"/>
    <lineage>
        <taxon>Bacteria</taxon>
        <taxon>Pseudomonadati</taxon>
        <taxon>Pseudomonadota</taxon>
        <taxon>Gammaproteobacteria</taxon>
        <taxon>Enterobacterales</taxon>
        <taxon>Pectobacteriaceae</taxon>
        <taxon>Pectobacterium</taxon>
    </lineage>
</organism>
<evidence type="ECO:0000313" key="1">
    <source>
        <dbReference type="EMBL" id="RRO09356.1"/>
    </source>
</evidence>
<dbReference type="Proteomes" id="UP000256817">
    <property type="component" value="Unassembled WGS sequence"/>
</dbReference>
<dbReference type="SUPFAM" id="SSF53756">
    <property type="entry name" value="UDP-Glycosyltransferase/glycogen phosphorylase"/>
    <property type="match status" value="1"/>
</dbReference>
<dbReference type="EMBL" id="QHJW02000016">
    <property type="protein sequence ID" value="RRO09356.1"/>
    <property type="molecule type" value="Genomic_DNA"/>
</dbReference>
<evidence type="ECO:0008006" key="3">
    <source>
        <dbReference type="Google" id="ProtNLM"/>
    </source>
</evidence>
<name>A0A426J8C0_9GAMM</name>
<proteinExistence type="predicted"/>
<evidence type="ECO:0000313" key="2">
    <source>
        <dbReference type="Proteomes" id="UP000256817"/>
    </source>
</evidence>
<reference evidence="1" key="1">
    <citation type="submission" date="2018-11" db="EMBL/GenBank/DDBJ databases">
        <title>Draft genome sequences of proposed Pectobacterium aquaticum sp. nov. isolated in France from fresh water.</title>
        <authorList>
            <person name="Pedron J."/>
            <person name="Barny M.A."/>
        </authorList>
    </citation>
    <scope>NUCLEOTIDE SEQUENCE [LARGE SCALE GENOMIC DNA]</scope>
    <source>
        <strain evidence="1">A35-S23-M15</strain>
    </source>
</reference>